<keyword evidence="5" id="KW-1185">Reference proteome</keyword>
<feature type="transmembrane region" description="Helical" evidence="2">
    <location>
        <begin position="289"/>
        <end position="310"/>
    </location>
</feature>
<evidence type="ECO:0000256" key="2">
    <source>
        <dbReference type="SAM" id="Phobius"/>
    </source>
</evidence>
<dbReference type="EMBL" id="BJLQ01000004">
    <property type="protein sequence ID" value="GEA83369.1"/>
    <property type="molecule type" value="Genomic_DNA"/>
</dbReference>
<keyword evidence="2" id="KW-1133">Transmembrane helix</keyword>
<dbReference type="OrthoDB" id="155529at2"/>
<feature type="transmembrane region" description="Helical" evidence="2">
    <location>
        <begin position="24"/>
        <end position="42"/>
    </location>
</feature>
<evidence type="ECO:0000259" key="3">
    <source>
        <dbReference type="Pfam" id="PF03372"/>
    </source>
</evidence>
<proteinExistence type="predicted"/>
<feature type="compositionally biased region" description="Low complexity" evidence="1">
    <location>
        <begin position="10"/>
        <end position="20"/>
    </location>
</feature>
<accession>A0A4Y3KG34</accession>
<gene>
    <name evidence="4" type="ORF">CGE01nite_06200</name>
</gene>
<feature type="transmembrane region" description="Helical" evidence="2">
    <location>
        <begin position="48"/>
        <end position="77"/>
    </location>
</feature>
<dbReference type="InterPro" id="IPR005135">
    <property type="entry name" value="Endo/exonuclease/phosphatase"/>
</dbReference>
<dbReference type="Pfam" id="PF03372">
    <property type="entry name" value="Exo_endo_phos"/>
    <property type="match status" value="1"/>
</dbReference>
<dbReference type="GO" id="GO:0003824">
    <property type="term" value="F:catalytic activity"/>
    <property type="evidence" value="ECO:0007669"/>
    <property type="project" value="InterPro"/>
</dbReference>
<reference evidence="4 5" key="1">
    <citation type="submission" date="2019-06" db="EMBL/GenBank/DDBJ databases">
        <title>Whole genome shotgun sequence of Cellulomonas gelida NBRC 3748.</title>
        <authorList>
            <person name="Hosoyama A."/>
            <person name="Uohara A."/>
            <person name="Ohji S."/>
            <person name="Ichikawa N."/>
        </authorList>
    </citation>
    <scope>NUCLEOTIDE SEQUENCE [LARGE SCALE GENOMIC DNA]</scope>
    <source>
        <strain evidence="4 5">NBRC 3748</strain>
    </source>
</reference>
<evidence type="ECO:0000313" key="5">
    <source>
        <dbReference type="Proteomes" id="UP000320461"/>
    </source>
</evidence>
<dbReference type="InterPro" id="IPR036691">
    <property type="entry name" value="Endo/exonu/phosph_ase_sf"/>
</dbReference>
<comment type="caution">
    <text evidence="4">The sequence shown here is derived from an EMBL/GenBank/DDBJ whole genome shotgun (WGS) entry which is preliminary data.</text>
</comment>
<evidence type="ECO:0000313" key="4">
    <source>
        <dbReference type="EMBL" id="GEA83369.1"/>
    </source>
</evidence>
<dbReference type="PANTHER" id="PTHR14859:SF1">
    <property type="entry name" value="PGAP2-INTERACTING PROTEIN"/>
    <property type="match status" value="1"/>
</dbReference>
<organism evidence="4 5">
    <name type="scientific">Cellulomonas gelida</name>
    <dbReference type="NCBI Taxonomy" id="1712"/>
    <lineage>
        <taxon>Bacteria</taxon>
        <taxon>Bacillati</taxon>
        <taxon>Actinomycetota</taxon>
        <taxon>Actinomycetes</taxon>
        <taxon>Micrococcales</taxon>
        <taxon>Cellulomonadaceae</taxon>
        <taxon>Cellulomonas</taxon>
    </lineage>
</organism>
<feature type="transmembrane region" description="Helical" evidence="2">
    <location>
        <begin position="89"/>
        <end position="107"/>
    </location>
</feature>
<feature type="transmembrane region" description="Helical" evidence="2">
    <location>
        <begin position="322"/>
        <end position="341"/>
    </location>
</feature>
<dbReference type="Proteomes" id="UP000320461">
    <property type="component" value="Unassembled WGS sequence"/>
</dbReference>
<protein>
    <recommendedName>
        <fullName evidence="3">Endonuclease/exonuclease/phosphatase domain-containing protein</fullName>
    </recommendedName>
</protein>
<feature type="region of interest" description="Disordered" evidence="1">
    <location>
        <begin position="1"/>
        <end position="20"/>
    </location>
</feature>
<dbReference type="SUPFAM" id="SSF56219">
    <property type="entry name" value="DNase I-like"/>
    <property type="match status" value="1"/>
</dbReference>
<dbReference type="RefSeq" id="WP_141368922.1">
    <property type="nucleotide sequence ID" value="NZ_BJLQ01000004.1"/>
</dbReference>
<dbReference type="Gene3D" id="3.60.10.10">
    <property type="entry name" value="Endonuclease/exonuclease/phosphatase"/>
    <property type="match status" value="1"/>
</dbReference>
<dbReference type="InterPro" id="IPR051916">
    <property type="entry name" value="GPI-anchor_lipid_remodeler"/>
</dbReference>
<dbReference type="PANTHER" id="PTHR14859">
    <property type="entry name" value="CALCOFLUOR WHITE HYPERSENSITIVE PROTEIN PRECURSOR"/>
    <property type="match status" value="1"/>
</dbReference>
<feature type="transmembrane region" description="Helical" evidence="2">
    <location>
        <begin position="146"/>
        <end position="165"/>
    </location>
</feature>
<dbReference type="AlphaFoldDB" id="A0A4Y3KG34"/>
<keyword evidence="2" id="KW-0812">Transmembrane</keyword>
<feature type="transmembrane region" description="Helical" evidence="2">
    <location>
        <begin position="210"/>
        <end position="231"/>
    </location>
</feature>
<dbReference type="GO" id="GO:0016020">
    <property type="term" value="C:membrane"/>
    <property type="evidence" value="ECO:0007669"/>
    <property type="project" value="GOC"/>
</dbReference>
<evidence type="ECO:0000256" key="1">
    <source>
        <dbReference type="SAM" id="MobiDB-lite"/>
    </source>
</evidence>
<feature type="transmembrane region" description="Helical" evidence="2">
    <location>
        <begin position="237"/>
        <end position="257"/>
    </location>
</feature>
<feature type="transmembrane region" description="Helical" evidence="2">
    <location>
        <begin position="264"/>
        <end position="283"/>
    </location>
</feature>
<feature type="transmembrane region" description="Helical" evidence="2">
    <location>
        <begin position="171"/>
        <end position="190"/>
    </location>
</feature>
<feature type="transmembrane region" description="Helical" evidence="2">
    <location>
        <begin position="113"/>
        <end position="134"/>
    </location>
</feature>
<feature type="domain" description="Endonuclease/exonuclease/phosphatase" evidence="3">
    <location>
        <begin position="432"/>
        <end position="647"/>
    </location>
</feature>
<name>A0A4Y3KG34_9CELL</name>
<dbReference type="GO" id="GO:0006506">
    <property type="term" value="P:GPI anchor biosynthetic process"/>
    <property type="evidence" value="ECO:0007669"/>
    <property type="project" value="TreeGrafter"/>
</dbReference>
<sequence>MTISTDDRAPATTRPPDDGTPTRVWLLAALATATLELVRASGPLLDHAFASGVVTAGVSALVTYGATGVVVAVLLLATGARGGVPSGRTVVVGAAVLAVLRLVLQGLDGDARYWLGLATVAWACGVLVLAVAFVAGRVQGPRQAALGLVLGAGLSVGVQVLLGSWDALWRSSWVGWAVALLVALAPLAAFRVARPGTGAGEPATVRPRRLWALGLYVGLAAMIGANPAFLASQSGVALGWAGVAIVVATGAGGWLLLRPDRWSGSVRVGAAVLLVGAVAAAMLTTGWAALAAVVVLDVVVGIVLVGTLSIRRPAPLGTWRAAGAATLAGLGVILPVLVYMIDYDVPLPVDNAIVPILAAVVVASTGLRHRAPGEPAERTPDERQPARVRSVRLLLVPAAALALVGLAPSTTSTHGSDVPDRAAGDELTVVGWNLHYGVSPLGGVDLEVVAATIEAADPDVVLLQEVERGWVFGGGADMATWLGHRLGMTVEFAPAADHQFGNAILARSALTDVAMHPLPYGAGPQGRSALSATVTTAAGEPVRVTSVHLQHRAENTPTRLDQLDALLAAEPVTGPSVLAGDLNAEPGWPEITLLEDAGWVSAVDAVGDPDALTSPSVDPEQRIDWVFGQQVTFTQATVVTGVTASDHLPVVAHLTLP</sequence>
<keyword evidence="2" id="KW-0472">Membrane</keyword>